<keyword evidence="2" id="KW-1185">Reference proteome</keyword>
<dbReference type="AlphaFoldDB" id="A0A8K0UKP9"/>
<proteinExistence type="predicted"/>
<comment type="caution">
    <text evidence="1">The sequence shown here is derived from an EMBL/GenBank/DDBJ whole genome shotgun (WGS) entry which is preliminary data.</text>
</comment>
<organism evidence="1 2">
    <name type="scientific">Cristinia sonorae</name>
    <dbReference type="NCBI Taxonomy" id="1940300"/>
    <lineage>
        <taxon>Eukaryota</taxon>
        <taxon>Fungi</taxon>
        <taxon>Dikarya</taxon>
        <taxon>Basidiomycota</taxon>
        <taxon>Agaricomycotina</taxon>
        <taxon>Agaricomycetes</taxon>
        <taxon>Agaricomycetidae</taxon>
        <taxon>Agaricales</taxon>
        <taxon>Pleurotineae</taxon>
        <taxon>Stephanosporaceae</taxon>
        <taxon>Cristinia</taxon>
    </lineage>
</organism>
<evidence type="ECO:0000313" key="2">
    <source>
        <dbReference type="Proteomes" id="UP000813824"/>
    </source>
</evidence>
<sequence length="102" mass="10960">MVGATPNANPIEQLENTWKVQNDSEKVPWAVSPQPIPAAIPGDGAPPKITFTKGKTVSRIPSQMCAYARNRLKSRGYVPLFYATRAGLEATKTSSTTVSNEG</sequence>
<protein>
    <submittedName>
        <fullName evidence="1">Uncharacterized protein</fullName>
    </submittedName>
</protein>
<name>A0A8K0UKP9_9AGAR</name>
<accession>A0A8K0UKP9</accession>
<dbReference type="Proteomes" id="UP000813824">
    <property type="component" value="Unassembled WGS sequence"/>
</dbReference>
<dbReference type="EMBL" id="JAEVFJ010000021">
    <property type="protein sequence ID" value="KAH8096989.1"/>
    <property type="molecule type" value="Genomic_DNA"/>
</dbReference>
<evidence type="ECO:0000313" key="1">
    <source>
        <dbReference type="EMBL" id="KAH8096989.1"/>
    </source>
</evidence>
<reference evidence="1" key="1">
    <citation type="journal article" date="2021" name="New Phytol.">
        <title>Evolutionary innovations through gain and loss of genes in the ectomycorrhizal Boletales.</title>
        <authorList>
            <person name="Wu G."/>
            <person name="Miyauchi S."/>
            <person name="Morin E."/>
            <person name="Kuo A."/>
            <person name="Drula E."/>
            <person name="Varga T."/>
            <person name="Kohler A."/>
            <person name="Feng B."/>
            <person name="Cao Y."/>
            <person name="Lipzen A."/>
            <person name="Daum C."/>
            <person name="Hundley H."/>
            <person name="Pangilinan J."/>
            <person name="Johnson J."/>
            <person name="Barry K."/>
            <person name="LaButti K."/>
            <person name="Ng V."/>
            <person name="Ahrendt S."/>
            <person name="Min B."/>
            <person name="Choi I.G."/>
            <person name="Park H."/>
            <person name="Plett J.M."/>
            <person name="Magnuson J."/>
            <person name="Spatafora J.W."/>
            <person name="Nagy L.G."/>
            <person name="Henrissat B."/>
            <person name="Grigoriev I.V."/>
            <person name="Yang Z.L."/>
            <person name="Xu J."/>
            <person name="Martin F.M."/>
        </authorList>
    </citation>
    <scope>NUCLEOTIDE SEQUENCE</scope>
    <source>
        <strain evidence="1">KKN 215</strain>
    </source>
</reference>
<gene>
    <name evidence="1" type="ORF">BXZ70DRAFT_1009317</name>
</gene>